<dbReference type="AlphaFoldDB" id="A0A433Y9G3"/>
<evidence type="ECO:0000313" key="2">
    <source>
        <dbReference type="EMBL" id="RUT46438.1"/>
    </source>
</evidence>
<dbReference type="OrthoDB" id="2651947at2"/>
<gene>
    <name evidence="2" type="ORF">EJP82_11330</name>
</gene>
<feature type="domain" description="YqbQ/XkdQ" evidence="1">
    <location>
        <begin position="67"/>
        <end position="316"/>
    </location>
</feature>
<dbReference type="Pfam" id="PF24032">
    <property type="entry name" value="YQBQ"/>
    <property type="match status" value="1"/>
</dbReference>
<accession>A0A433Y9G3</accession>
<dbReference type="InterPro" id="IPR056937">
    <property type="entry name" value="YqbQ/XkdQ"/>
</dbReference>
<proteinExistence type="predicted"/>
<dbReference type="RefSeq" id="WP_127192171.1">
    <property type="nucleotide sequence ID" value="NZ_RZNY01000008.1"/>
</dbReference>
<protein>
    <submittedName>
        <fullName evidence="2">Phage portal protein</fullName>
    </submittedName>
</protein>
<organism evidence="2 3">
    <name type="scientific">Paenibacillus anaericanus</name>
    <dbReference type="NCBI Taxonomy" id="170367"/>
    <lineage>
        <taxon>Bacteria</taxon>
        <taxon>Bacillati</taxon>
        <taxon>Bacillota</taxon>
        <taxon>Bacilli</taxon>
        <taxon>Bacillales</taxon>
        <taxon>Paenibacillaceae</taxon>
        <taxon>Paenibacillus</taxon>
    </lineage>
</organism>
<dbReference type="Proteomes" id="UP000279446">
    <property type="component" value="Unassembled WGS sequence"/>
</dbReference>
<dbReference type="EMBL" id="RZNY01000008">
    <property type="protein sequence ID" value="RUT46438.1"/>
    <property type="molecule type" value="Genomic_DNA"/>
</dbReference>
<evidence type="ECO:0000259" key="1">
    <source>
        <dbReference type="Pfam" id="PF24032"/>
    </source>
</evidence>
<reference evidence="2 3" key="1">
    <citation type="submission" date="2018-12" db="EMBL/GenBank/DDBJ databases">
        <authorList>
            <person name="Sun L."/>
            <person name="Chen Z."/>
        </authorList>
    </citation>
    <scope>NUCLEOTIDE SEQUENCE [LARGE SCALE GENOMIC DNA]</scope>
    <source>
        <strain evidence="2 3">DSM 15890</strain>
    </source>
</reference>
<keyword evidence="3" id="KW-1185">Reference proteome</keyword>
<comment type="caution">
    <text evidence="2">The sequence shown here is derived from an EMBL/GenBank/DDBJ whole genome shotgun (WGS) entry which is preliminary data.</text>
</comment>
<sequence>MSYEVVLEDKYYLRELIESISLKDSLDQISYEASIQLKVPSEGLSIAPGQNIRISGVPYSGTTKVHLLNPGVVWACNSSNKSTKHINLQVYDKTIYLVKSEDEFLFPAKGTASQRLKKYAKEWKIQLGNVPDTKKELNKATYRAQAIYNMITADLRETVKAGGEMYIPRMTPAGLELFRIGSNTTVWKLEAIEEVSQLRTLEGAITKVKVIGSGDESKQTSEDLPSQFLAVVKSADLIPKLGTLQKIAQDGDIKTVAAANKLGKAMLTGIQETFSVSGLDINTLRAGDKVELSGMGLIVMSVSHELGDSGHMSLELGSMEYVKRRYFLNYG</sequence>
<name>A0A433Y9G3_9BACL</name>
<evidence type="ECO:0000313" key="3">
    <source>
        <dbReference type="Proteomes" id="UP000279446"/>
    </source>
</evidence>